<organism evidence="2 3">
    <name type="scientific">Trametes pubescens</name>
    <name type="common">White-rot fungus</name>
    <dbReference type="NCBI Taxonomy" id="154538"/>
    <lineage>
        <taxon>Eukaryota</taxon>
        <taxon>Fungi</taxon>
        <taxon>Dikarya</taxon>
        <taxon>Basidiomycota</taxon>
        <taxon>Agaricomycotina</taxon>
        <taxon>Agaricomycetes</taxon>
        <taxon>Polyporales</taxon>
        <taxon>Polyporaceae</taxon>
        <taxon>Trametes</taxon>
    </lineage>
</organism>
<dbReference type="Gene3D" id="3.30.710.10">
    <property type="entry name" value="Potassium Channel Kv1.1, Chain A"/>
    <property type="match status" value="1"/>
</dbReference>
<dbReference type="OrthoDB" id="2879636at2759"/>
<dbReference type="PROSITE" id="PS50097">
    <property type="entry name" value="BTB"/>
    <property type="match status" value="1"/>
</dbReference>
<accession>A0A1M2W6H2</accession>
<sequence length="372" mass="41571">MVELNIRPATQAYEARHLAYLHAVFADTVARSTRARSPMSKPDPGLWFPDGDVCIVAGDKSFRVHKGWLSLRSETFKVQVFEANDRNENTATVTFQGVPVYHVSDGADDMSTLLRTMYDGRKSLMKQAPHIRFNVLSALMRLGRKYALQDIVDDAANYLEDYFTSDFQTFLQRSSGTHTDKLHLSERDKAAGAAFEAVNLARLTGKHTLLPLALYHACQHAPHEILLGITRTSGAVVSLSRDDMVRCISTRRGLLRASSRLAHVVHRAECAVGCAEPDTCAVQMARLRTAFEELRVDLWTVDALTGLEAQLGALAHLPCWLELCEECREEMVRSHRGTLRETWGKLLDILQLSAEALGIEWETQEKAVDVVP</sequence>
<evidence type="ECO:0000313" key="2">
    <source>
        <dbReference type="EMBL" id="OJT15455.1"/>
    </source>
</evidence>
<dbReference type="AlphaFoldDB" id="A0A1M2W6H2"/>
<dbReference type="Pfam" id="PF00651">
    <property type="entry name" value="BTB"/>
    <property type="match status" value="1"/>
</dbReference>
<dbReference type="SMART" id="SM00225">
    <property type="entry name" value="BTB"/>
    <property type="match status" value="1"/>
</dbReference>
<dbReference type="STRING" id="154538.A0A1M2W6H2"/>
<keyword evidence="3" id="KW-1185">Reference proteome</keyword>
<feature type="domain" description="BTB" evidence="1">
    <location>
        <begin position="51"/>
        <end position="126"/>
    </location>
</feature>
<dbReference type="Proteomes" id="UP000184267">
    <property type="component" value="Unassembled WGS sequence"/>
</dbReference>
<dbReference type="InterPro" id="IPR000210">
    <property type="entry name" value="BTB/POZ_dom"/>
</dbReference>
<reference evidence="2 3" key="1">
    <citation type="submission" date="2016-10" db="EMBL/GenBank/DDBJ databases">
        <title>Genome sequence of the basidiomycete white-rot fungus Trametes pubescens.</title>
        <authorList>
            <person name="Makela M.R."/>
            <person name="Granchi Z."/>
            <person name="Peng M."/>
            <person name="De Vries R.P."/>
            <person name="Grigoriev I."/>
            <person name="Riley R."/>
            <person name="Hilden K."/>
        </authorList>
    </citation>
    <scope>NUCLEOTIDE SEQUENCE [LARGE SCALE GENOMIC DNA]</scope>
    <source>
        <strain evidence="2 3">FBCC735</strain>
    </source>
</reference>
<gene>
    <name evidence="2" type="ORF">TRAPUB_7864</name>
</gene>
<dbReference type="CDD" id="cd18186">
    <property type="entry name" value="BTB_POZ_ZBTB_KLHL-like"/>
    <property type="match status" value="1"/>
</dbReference>
<protein>
    <recommendedName>
        <fullName evidence="1">BTB domain-containing protein</fullName>
    </recommendedName>
</protein>
<evidence type="ECO:0000313" key="3">
    <source>
        <dbReference type="Proteomes" id="UP000184267"/>
    </source>
</evidence>
<dbReference type="InterPro" id="IPR011333">
    <property type="entry name" value="SKP1/BTB/POZ_sf"/>
</dbReference>
<comment type="caution">
    <text evidence="2">The sequence shown here is derived from an EMBL/GenBank/DDBJ whole genome shotgun (WGS) entry which is preliminary data.</text>
</comment>
<dbReference type="SUPFAM" id="SSF54695">
    <property type="entry name" value="POZ domain"/>
    <property type="match status" value="1"/>
</dbReference>
<dbReference type="EMBL" id="MNAD01000158">
    <property type="protein sequence ID" value="OJT15455.1"/>
    <property type="molecule type" value="Genomic_DNA"/>
</dbReference>
<evidence type="ECO:0000259" key="1">
    <source>
        <dbReference type="PROSITE" id="PS50097"/>
    </source>
</evidence>
<name>A0A1M2W6H2_TRAPU</name>
<proteinExistence type="predicted"/>